<proteinExistence type="predicted"/>
<dbReference type="InParanoid" id="A0A409WSM3"/>
<dbReference type="EMBL" id="NHYE01004859">
    <property type="protein sequence ID" value="PPQ81520.1"/>
    <property type="molecule type" value="Genomic_DNA"/>
</dbReference>
<gene>
    <name evidence="2" type="ORF">CVT26_010863</name>
</gene>
<evidence type="ECO:0000256" key="1">
    <source>
        <dbReference type="SAM" id="MobiDB-lite"/>
    </source>
</evidence>
<feature type="region of interest" description="Disordered" evidence="1">
    <location>
        <begin position="421"/>
        <end position="444"/>
    </location>
</feature>
<sequence>MDWDREKFGPLIETPSSRYRMAVTAADVNRPIDVSAGKAWKIDGEVFFSPNSLRQVRIPPDLAQSVYLRKTSEEDVRDLHQPLWWSERTAYLAFLPLAPDFSFPFTALFGATFREGRMTVLDPSTILRWKKLENFLIEVLNDLRDHYGFPKPEPVMITAVSTGAAFKNIREFGEKVARLQHWFAVWMAQLSHAIAAAIAMDADKQEGENAAPSWIYHLCKHGKWDQAFISGLNSSVAHFRPDFERVGVFLDILDMIKLRPHFSVDFLLRFHVPVWYRWGDAEREAARNHPEIARLAPHPDQLRSATPVTTLTALTVQSPTITPDRPWEAFFAERKRQEPFVIRSESPVQRGRRLNRSLNHPENHTTNVYIWQKGPDDTYVRTHVDKCRNASTLAEMGEKQKFYNPVFNEWDCGYDLGDPDDYDDSPILGSQPLPHNAESADSGSSILDVPTSNVTQQAISDSLPSSASTVLNMDPGVREHADSYEIEKYPVTQTLYEYFGFVVPLPIPDKYPLPPRKLLDSDIKFICRIVGVDQLDQVFVQSVLMQYCHRFFMDLGDQKASLPAADLFDLSPTNRLYVGATTRWRFIRKTGSGWFVLSLPSSTAQAPWKLAVSHPIAALLLCRLDQSLSDYELCNVLVQRGIEFHTFLPMKPVSPRPLPSLLMPVRFSDYRFTYHDYELYLQDRERLLSDPRIRRAALMRGGIIWRLASSHVGPSEVLMGPTFSALRYRQGFCTPSHNYGEIYWDDGLHETEMNALCGLVYCYTGNYIFYLCLALSNLMSIYLGRGNQQQYLSWWPLDGTWRKDVELPFWNERLEGLVQGRLRELSTGTAKPLNASEWHRRIRSASNVRRVFRNLGDASRKLLAS</sequence>
<name>A0A409WSM3_9AGAR</name>
<evidence type="ECO:0000313" key="3">
    <source>
        <dbReference type="Proteomes" id="UP000284706"/>
    </source>
</evidence>
<organism evidence="2 3">
    <name type="scientific">Gymnopilus dilepis</name>
    <dbReference type="NCBI Taxonomy" id="231916"/>
    <lineage>
        <taxon>Eukaryota</taxon>
        <taxon>Fungi</taxon>
        <taxon>Dikarya</taxon>
        <taxon>Basidiomycota</taxon>
        <taxon>Agaricomycotina</taxon>
        <taxon>Agaricomycetes</taxon>
        <taxon>Agaricomycetidae</taxon>
        <taxon>Agaricales</taxon>
        <taxon>Agaricineae</taxon>
        <taxon>Hymenogastraceae</taxon>
        <taxon>Gymnopilus</taxon>
    </lineage>
</organism>
<dbReference type="AlphaFoldDB" id="A0A409WSM3"/>
<comment type="caution">
    <text evidence="2">The sequence shown here is derived from an EMBL/GenBank/DDBJ whole genome shotgun (WGS) entry which is preliminary data.</text>
</comment>
<dbReference type="STRING" id="231916.A0A409WSM3"/>
<dbReference type="Proteomes" id="UP000284706">
    <property type="component" value="Unassembled WGS sequence"/>
</dbReference>
<evidence type="ECO:0000313" key="2">
    <source>
        <dbReference type="EMBL" id="PPQ81520.1"/>
    </source>
</evidence>
<dbReference type="OrthoDB" id="3270336at2759"/>
<reference evidence="2 3" key="1">
    <citation type="journal article" date="2018" name="Evol. Lett.">
        <title>Horizontal gene cluster transfer increased hallucinogenic mushroom diversity.</title>
        <authorList>
            <person name="Reynolds H.T."/>
            <person name="Vijayakumar V."/>
            <person name="Gluck-Thaler E."/>
            <person name="Korotkin H.B."/>
            <person name="Matheny P.B."/>
            <person name="Slot J.C."/>
        </authorList>
    </citation>
    <scope>NUCLEOTIDE SEQUENCE [LARGE SCALE GENOMIC DNA]</scope>
    <source>
        <strain evidence="2 3">SRW20</strain>
    </source>
</reference>
<keyword evidence="3" id="KW-1185">Reference proteome</keyword>
<accession>A0A409WSM3</accession>
<protein>
    <submittedName>
        <fullName evidence="2">Uncharacterized protein</fullName>
    </submittedName>
</protein>